<gene>
    <name evidence="15" type="ORF">CAL65_16820</name>
</gene>
<dbReference type="EMBL" id="NFZW01000019">
    <property type="protein sequence ID" value="RFA33791.1"/>
    <property type="molecule type" value="Genomic_DNA"/>
</dbReference>
<reference evidence="16" key="1">
    <citation type="submission" date="2017-05" db="EMBL/GenBank/DDBJ databases">
        <authorList>
            <person name="Sharma S."/>
            <person name="Sidhu C."/>
            <person name="Pinnaka A.K."/>
        </authorList>
    </citation>
    <scope>NUCLEOTIDE SEQUENCE [LARGE SCALE GENOMIC DNA]</scope>
    <source>
        <strain evidence="16">AK93</strain>
    </source>
</reference>
<evidence type="ECO:0000256" key="9">
    <source>
        <dbReference type="ARBA" id="ARBA00049529"/>
    </source>
</evidence>
<evidence type="ECO:0000256" key="7">
    <source>
        <dbReference type="ARBA" id="ARBA00035633"/>
    </source>
</evidence>
<dbReference type="PROSITE" id="PS00770">
    <property type="entry name" value="AA_TRANSFER_CLASS_4"/>
    <property type="match status" value="1"/>
</dbReference>
<keyword evidence="4 14" id="KW-0663">Pyridoxal phosphate</keyword>
<evidence type="ECO:0000256" key="3">
    <source>
        <dbReference type="ARBA" id="ARBA00011738"/>
    </source>
</evidence>
<dbReference type="PANTHER" id="PTHR42743">
    <property type="entry name" value="AMINO-ACID AMINOTRANSFERASE"/>
    <property type="match status" value="1"/>
</dbReference>
<evidence type="ECO:0000256" key="10">
    <source>
        <dbReference type="ARBA" id="ARBA00054027"/>
    </source>
</evidence>
<dbReference type="GO" id="GO:0046656">
    <property type="term" value="P:folic acid biosynthetic process"/>
    <property type="evidence" value="ECO:0007669"/>
    <property type="project" value="UniProtKB-KW"/>
</dbReference>
<dbReference type="OrthoDB" id="9805628at2"/>
<dbReference type="InterPro" id="IPR018300">
    <property type="entry name" value="Aminotrans_IV_CS"/>
</dbReference>
<keyword evidence="6 15" id="KW-0456">Lyase</keyword>
<dbReference type="EC" id="4.1.3.38" evidence="8 12"/>
<dbReference type="InterPro" id="IPR036038">
    <property type="entry name" value="Aminotransferase-like"/>
</dbReference>
<sequence>MILINGRRQRVHDIADRAFAYGDGLFETVAVVHSKPRLWNLHLKRLYLGCDRLGLPRPDEEQLLYEAEMLCKGVTGGVLKLIWSAGVGGRGFRRAGAEPTRVLIRSELPRYPKQWWRDGVAVRWCQLRLARQPQLAGIKHLNRLEQVLARAEWETPSVAEGILLSDNGAVVEGTMTNLFIVRGNVLYTPALTEAGVAGVMREHLLALAAALELQTQVTRLEPEDVVVADEVFVSNSLIGLWPVTELDGTPYPVGPVSQRLLVELRAREDIPDWFTA</sequence>
<evidence type="ECO:0000256" key="13">
    <source>
        <dbReference type="RuleBase" id="RU004106"/>
    </source>
</evidence>
<comment type="cofactor">
    <cofactor evidence="1 14">
        <name>pyridoxal 5'-phosphate</name>
        <dbReference type="ChEBI" id="CHEBI:597326"/>
    </cofactor>
</comment>
<keyword evidence="16" id="KW-1185">Reference proteome</keyword>
<dbReference type="CDD" id="cd01559">
    <property type="entry name" value="ADCL_like"/>
    <property type="match status" value="1"/>
</dbReference>
<keyword evidence="5" id="KW-0289">Folate biosynthesis</keyword>
<organism evidence="15 16">
    <name type="scientific">Alkalilimnicola ehrlichii</name>
    <dbReference type="NCBI Taxonomy" id="351052"/>
    <lineage>
        <taxon>Bacteria</taxon>
        <taxon>Pseudomonadati</taxon>
        <taxon>Pseudomonadota</taxon>
        <taxon>Gammaproteobacteria</taxon>
        <taxon>Chromatiales</taxon>
        <taxon>Ectothiorhodospiraceae</taxon>
        <taxon>Alkalilimnicola</taxon>
    </lineage>
</organism>
<dbReference type="InterPro" id="IPR043131">
    <property type="entry name" value="BCAT-like_N"/>
</dbReference>
<evidence type="ECO:0000256" key="2">
    <source>
        <dbReference type="ARBA" id="ARBA00009320"/>
    </source>
</evidence>
<evidence type="ECO:0000256" key="11">
    <source>
        <dbReference type="ARBA" id="ARBA00069174"/>
    </source>
</evidence>
<dbReference type="AlphaFoldDB" id="A0A3E0WNR4"/>
<dbReference type="SUPFAM" id="SSF56752">
    <property type="entry name" value="D-aminoacid aminotransferase-like PLP-dependent enzymes"/>
    <property type="match status" value="1"/>
</dbReference>
<dbReference type="PANTHER" id="PTHR42743:SF2">
    <property type="entry name" value="AMINODEOXYCHORISMATE LYASE"/>
    <property type="match status" value="1"/>
</dbReference>
<evidence type="ECO:0000256" key="6">
    <source>
        <dbReference type="ARBA" id="ARBA00023239"/>
    </source>
</evidence>
<evidence type="ECO:0000256" key="5">
    <source>
        <dbReference type="ARBA" id="ARBA00022909"/>
    </source>
</evidence>
<comment type="subunit">
    <text evidence="3">Homodimer.</text>
</comment>
<dbReference type="Gene3D" id="3.30.470.10">
    <property type="match status" value="1"/>
</dbReference>
<dbReference type="InterPro" id="IPR017824">
    <property type="entry name" value="Aminodeoxychorismate_lyase_IV"/>
</dbReference>
<dbReference type="FunFam" id="3.20.10.10:FF:000002">
    <property type="entry name" value="D-alanine aminotransferase"/>
    <property type="match status" value="1"/>
</dbReference>
<name>A0A3E0WNR4_9GAMM</name>
<comment type="pathway">
    <text evidence="7">Cofactor biosynthesis; tetrahydrofolate biosynthesis; 4-aminobenzoate from chorismate: step 2/2.</text>
</comment>
<dbReference type="NCBIfam" id="TIGR03461">
    <property type="entry name" value="pabC_Proteo"/>
    <property type="match status" value="1"/>
</dbReference>
<evidence type="ECO:0000313" key="16">
    <source>
        <dbReference type="Proteomes" id="UP000256763"/>
    </source>
</evidence>
<comment type="similarity">
    <text evidence="2 13">Belongs to the class-IV pyridoxal-phosphate-dependent aminotransferase family.</text>
</comment>
<dbReference type="GO" id="GO:0008696">
    <property type="term" value="F:4-amino-4-deoxychorismate lyase activity"/>
    <property type="evidence" value="ECO:0007669"/>
    <property type="project" value="UniProtKB-UniRule"/>
</dbReference>
<dbReference type="Gene3D" id="3.20.10.10">
    <property type="entry name" value="D-amino Acid Aminotransferase, subunit A, domain 2"/>
    <property type="match status" value="1"/>
</dbReference>
<dbReference type="GO" id="GO:0005829">
    <property type="term" value="C:cytosol"/>
    <property type="evidence" value="ECO:0007669"/>
    <property type="project" value="TreeGrafter"/>
</dbReference>
<accession>A0A3E0WNR4</accession>
<dbReference type="GO" id="GO:0008153">
    <property type="term" value="P:4-aminobenzoate biosynthetic process"/>
    <property type="evidence" value="ECO:0007669"/>
    <property type="project" value="UniProtKB-UniRule"/>
</dbReference>
<proteinExistence type="inferred from homology"/>
<dbReference type="InterPro" id="IPR043132">
    <property type="entry name" value="BCAT-like_C"/>
</dbReference>
<evidence type="ECO:0000256" key="1">
    <source>
        <dbReference type="ARBA" id="ARBA00001933"/>
    </source>
</evidence>
<evidence type="ECO:0000256" key="8">
    <source>
        <dbReference type="ARBA" id="ARBA00035676"/>
    </source>
</evidence>
<comment type="function">
    <text evidence="10">Involved in the biosynthesis of p-aminobenzoate (PABA), a precursor of tetrahydrofolate. Converts 4-amino-4-deoxychorismate into 4-aminobenzoate (PABA) and pyruvate.</text>
</comment>
<dbReference type="GO" id="GO:0030170">
    <property type="term" value="F:pyridoxal phosphate binding"/>
    <property type="evidence" value="ECO:0007669"/>
    <property type="project" value="InterPro"/>
</dbReference>
<protein>
    <recommendedName>
        <fullName evidence="11 12">Aminodeoxychorismate lyase</fullName>
        <ecNumber evidence="8 12">4.1.3.38</ecNumber>
    </recommendedName>
</protein>
<dbReference type="Pfam" id="PF01063">
    <property type="entry name" value="Aminotran_4"/>
    <property type="match status" value="1"/>
</dbReference>
<dbReference type="NCBIfam" id="NF004761">
    <property type="entry name" value="PRK06092.1"/>
    <property type="match status" value="1"/>
</dbReference>
<evidence type="ECO:0000256" key="4">
    <source>
        <dbReference type="ARBA" id="ARBA00022898"/>
    </source>
</evidence>
<evidence type="ECO:0000313" key="15">
    <source>
        <dbReference type="EMBL" id="RFA33791.1"/>
    </source>
</evidence>
<evidence type="ECO:0000256" key="14">
    <source>
        <dbReference type="RuleBase" id="RU004516"/>
    </source>
</evidence>
<dbReference type="RefSeq" id="WP_116302012.1">
    <property type="nucleotide sequence ID" value="NZ_NFZV01000007.1"/>
</dbReference>
<comment type="catalytic activity">
    <reaction evidence="9">
        <text>4-amino-4-deoxychorismate = 4-aminobenzoate + pyruvate + H(+)</text>
        <dbReference type="Rhea" id="RHEA:16201"/>
        <dbReference type="ChEBI" id="CHEBI:15361"/>
        <dbReference type="ChEBI" id="CHEBI:15378"/>
        <dbReference type="ChEBI" id="CHEBI:17836"/>
        <dbReference type="ChEBI" id="CHEBI:58406"/>
        <dbReference type="EC" id="4.1.3.38"/>
    </reaction>
</comment>
<comment type="caution">
    <text evidence="15">The sequence shown here is derived from an EMBL/GenBank/DDBJ whole genome shotgun (WGS) entry which is preliminary data.</text>
</comment>
<dbReference type="InterPro" id="IPR050571">
    <property type="entry name" value="Class-IV_PLP-Dep_Aminotrnsfr"/>
</dbReference>
<dbReference type="InterPro" id="IPR001544">
    <property type="entry name" value="Aminotrans_IV"/>
</dbReference>
<dbReference type="Proteomes" id="UP000256763">
    <property type="component" value="Unassembled WGS sequence"/>
</dbReference>
<evidence type="ECO:0000256" key="12">
    <source>
        <dbReference type="NCBIfam" id="TIGR03461"/>
    </source>
</evidence>